<comment type="caution">
    <text evidence="7">The sequence shown here is derived from an EMBL/GenBank/DDBJ whole genome shotgun (WGS) entry which is preliminary data.</text>
</comment>
<feature type="compositionally biased region" description="Low complexity" evidence="5">
    <location>
        <begin position="772"/>
        <end position="784"/>
    </location>
</feature>
<accession>A0A2P5HZ30</accession>
<keyword evidence="8" id="KW-1185">Reference proteome</keyword>
<reference evidence="7" key="1">
    <citation type="submission" date="2017-09" db="EMBL/GenBank/DDBJ databases">
        <title>Polyketide synthases of a Diaporthe helianthi virulent isolate.</title>
        <authorList>
            <person name="Baroncelli R."/>
        </authorList>
    </citation>
    <scope>NUCLEOTIDE SEQUENCE [LARGE SCALE GENOMIC DNA]</scope>
    <source>
        <strain evidence="7">7/96</strain>
    </source>
</reference>
<dbReference type="GO" id="GO:0008270">
    <property type="term" value="F:zinc ion binding"/>
    <property type="evidence" value="ECO:0007669"/>
    <property type="project" value="InterPro"/>
</dbReference>
<dbReference type="Pfam" id="PF00172">
    <property type="entry name" value="Zn_clus"/>
    <property type="match status" value="1"/>
</dbReference>
<dbReference type="InterPro" id="IPR036864">
    <property type="entry name" value="Zn2-C6_fun-type_DNA-bd_sf"/>
</dbReference>
<feature type="compositionally biased region" description="Polar residues" evidence="5">
    <location>
        <begin position="46"/>
        <end position="59"/>
    </location>
</feature>
<evidence type="ECO:0000256" key="3">
    <source>
        <dbReference type="ARBA" id="ARBA00023125"/>
    </source>
</evidence>
<evidence type="ECO:0000256" key="4">
    <source>
        <dbReference type="ARBA" id="ARBA00023242"/>
    </source>
</evidence>
<feature type="domain" description="Zn(2)-C6 fungal-type" evidence="6">
    <location>
        <begin position="80"/>
        <end position="110"/>
    </location>
</feature>
<dbReference type="GO" id="GO:0000981">
    <property type="term" value="F:DNA-binding transcription factor activity, RNA polymerase II-specific"/>
    <property type="evidence" value="ECO:0007669"/>
    <property type="project" value="InterPro"/>
</dbReference>
<dbReference type="EMBL" id="MAVT02000481">
    <property type="protein sequence ID" value="POS75479.1"/>
    <property type="molecule type" value="Genomic_DNA"/>
</dbReference>
<keyword evidence="4" id="KW-0539">Nucleus</keyword>
<dbReference type="AlphaFoldDB" id="A0A2P5HZ30"/>
<dbReference type="PROSITE" id="PS00463">
    <property type="entry name" value="ZN2_CY6_FUNGAL_1"/>
    <property type="match status" value="1"/>
</dbReference>
<protein>
    <recommendedName>
        <fullName evidence="6">Zn(2)-C6 fungal-type domain-containing protein</fullName>
    </recommendedName>
</protein>
<dbReference type="GO" id="GO:0005634">
    <property type="term" value="C:nucleus"/>
    <property type="evidence" value="ECO:0007669"/>
    <property type="project" value="UniProtKB-SubCell"/>
</dbReference>
<dbReference type="OrthoDB" id="103819at2759"/>
<feature type="region of interest" description="Disordered" evidence="5">
    <location>
        <begin position="153"/>
        <end position="214"/>
    </location>
</feature>
<dbReference type="CDD" id="cd00067">
    <property type="entry name" value="GAL4"/>
    <property type="match status" value="1"/>
</dbReference>
<evidence type="ECO:0000256" key="1">
    <source>
        <dbReference type="ARBA" id="ARBA00004123"/>
    </source>
</evidence>
<evidence type="ECO:0000259" key="6">
    <source>
        <dbReference type="PROSITE" id="PS50048"/>
    </source>
</evidence>
<feature type="compositionally biased region" description="Polar residues" evidence="5">
    <location>
        <begin position="160"/>
        <end position="179"/>
    </location>
</feature>
<evidence type="ECO:0000256" key="2">
    <source>
        <dbReference type="ARBA" id="ARBA00022723"/>
    </source>
</evidence>
<name>A0A2P5HZ30_DIAHE</name>
<dbReference type="PANTHER" id="PTHR46910">
    <property type="entry name" value="TRANSCRIPTION FACTOR PDR1"/>
    <property type="match status" value="1"/>
</dbReference>
<dbReference type="STRING" id="158607.A0A2P5HZ30"/>
<evidence type="ECO:0000313" key="8">
    <source>
        <dbReference type="Proteomes" id="UP000094444"/>
    </source>
</evidence>
<proteinExistence type="predicted"/>
<gene>
    <name evidence="7" type="ORF">DHEL01_v206121</name>
</gene>
<feature type="region of interest" description="Disordered" evidence="5">
    <location>
        <begin position="756"/>
        <end position="790"/>
    </location>
</feature>
<organism evidence="7 8">
    <name type="scientific">Diaporthe helianthi</name>
    <dbReference type="NCBI Taxonomy" id="158607"/>
    <lineage>
        <taxon>Eukaryota</taxon>
        <taxon>Fungi</taxon>
        <taxon>Dikarya</taxon>
        <taxon>Ascomycota</taxon>
        <taxon>Pezizomycotina</taxon>
        <taxon>Sordariomycetes</taxon>
        <taxon>Sordariomycetidae</taxon>
        <taxon>Diaporthales</taxon>
        <taxon>Diaporthaceae</taxon>
        <taxon>Diaporthe</taxon>
    </lineage>
</organism>
<dbReference type="CDD" id="cd12148">
    <property type="entry name" value="fungal_TF_MHR"/>
    <property type="match status" value="1"/>
</dbReference>
<dbReference type="InParanoid" id="A0A2P5HZ30"/>
<comment type="subcellular location">
    <subcellularLocation>
        <location evidence="1">Nucleus</location>
    </subcellularLocation>
</comment>
<keyword evidence="2" id="KW-0479">Metal-binding</keyword>
<dbReference type="Gene3D" id="4.10.240.10">
    <property type="entry name" value="Zn(2)-C6 fungal-type DNA-binding domain"/>
    <property type="match status" value="1"/>
</dbReference>
<dbReference type="Proteomes" id="UP000094444">
    <property type="component" value="Unassembled WGS sequence"/>
</dbReference>
<dbReference type="InterPro" id="IPR001138">
    <property type="entry name" value="Zn2Cys6_DnaBD"/>
</dbReference>
<dbReference type="PROSITE" id="PS50048">
    <property type="entry name" value="ZN2_CY6_FUNGAL_2"/>
    <property type="match status" value="1"/>
</dbReference>
<feature type="region of interest" description="Disordered" evidence="5">
    <location>
        <begin position="25"/>
        <end position="71"/>
    </location>
</feature>
<dbReference type="SMART" id="SM00066">
    <property type="entry name" value="GAL4"/>
    <property type="match status" value="1"/>
</dbReference>
<sequence length="818" mass="91149">MSPHLASQQSQLDTEQTVMVNIHEPGTERGDEDEHINCQIGAPSASRLQPSTCSNSENAESAPKGDKRKRSRADELAAAACDQCRSRKVRCDRQQPVCSNCERAGARCSSNSFKRVNHTKQLRDDFSIVVDRLNEVDRNIGFLMNLTHDIASRPVCNHTGRGNLSTTKGTSSRSLLNDYNQEDSDGGSSLRNGVVTPQPHDDNDNNNPGEGVEIDEEDQEPDIHYHRALRNIQQFSDPSLLNVKTLLVLSLTAQEFYSNNVFGDVLQRACQTARLMGLHSSIMTSERGGSTTERERVFRVLYSMDKQRALILGQPCELFSFDWDVQQRNRVHRNVQVPHYVSDLTPAIVRQIIDAFDDMMRIWEEIYLGLCCSRALAAGPENAEREVARISKLMDNWSHEHSSAMCASSQAPSISGTISTSTVPATATSTTETWISNFQMLKDSAENELESLKIELRYCYHVTRVLCLRHHLRDSHAQRQLCSHARMCLELINKIATAPLDLTKLATLGRIFGNYPIVPFVDLITCHIQTTSKPPSLKKNTSAADQQHPTQVMPHVANMRRSFPPDGDARVDLEMLKGLPSHIQVLQRPAFPSTYFNWLHDALGWTTQVIDAYIQCRPWLQPQPNIATGQNMLEQNANTMESITPAIVYQPSAVSDDPSEPQTQVYPPSSLSAIAEWSAFSSMTGMANHIQQHPQLYAPRGYHQQPQPLGDVVEDEFFSAAQRRALSFGAEHMANDSGGLDMMGLAKCDFYSTIGSEAPPQPPPLSDDASTRRSSVHVSHASPSHLWPGTTCRNAPTALESHIGCDFQEVNGFEDFYK</sequence>
<dbReference type="GO" id="GO:0003677">
    <property type="term" value="F:DNA binding"/>
    <property type="evidence" value="ECO:0007669"/>
    <property type="project" value="UniProtKB-KW"/>
</dbReference>
<evidence type="ECO:0000256" key="5">
    <source>
        <dbReference type="SAM" id="MobiDB-lite"/>
    </source>
</evidence>
<dbReference type="PANTHER" id="PTHR46910:SF3">
    <property type="entry name" value="HALOTOLERANCE PROTEIN 9-RELATED"/>
    <property type="match status" value="1"/>
</dbReference>
<dbReference type="InterPro" id="IPR050987">
    <property type="entry name" value="AtrR-like"/>
</dbReference>
<dbReference type="SUPFAM" id="SSF57701">
    <property type="entry name" value="Zn2/Cys6 DNA-binding domain"/>
    <property type="match status" value="1"/>
</dbReference>
<keyword evidence="3" id="KW-0238">DNA-binding</keyword>
<evidence type="ECO:0000313" key="7">
    <source>
        <dbReference type="EMBL" id="POS75479.1"/>
    </source>
</evidence>